<dbReference type="InterPro" id="IPR036770">
    <property type="entry name" value="Ankyrin_rpt-contain_sf"/>
</dbReference>
<evidence type="ECO:0008006" key="4">
    <source>
        <dbReference type="Google" id="ProtNLM"/>
    </source>
</evidence>
<evidence type="ECO:0000313" key="2">
    <source>
        <dbReference type="EMBL" id="EAY17137.1"/>
    </source>
</evidence>
<keyword evidence="1" id="KW-0472">Membrane</keyword>
<dbReference type="Gene3D" id="1.25.40.20">
    <property type="entry name" value="Ankyrin repeat-containing domain"/>
    <property type="match status" value="1"/>
</dbReference>
<keyword evidence="1" id="KW-0812">Transmembrane</keyword>
<dbReference type="EMBL" id="DS113234">
    <property type="protein sequence ID" value="EAY17137.1"/>
    <property type="molecule type" value="Genomic_DNA"/>
</dbReference>
<dbReference type="RefSeq" id="XP_001329360.1">
    <property type="nucleotide sequence ID" value="XM_001329325.1"/>
</dbReference>
<keyword evidence="1" id="KW-1133">Transmembrane helix</keyword>
<dbReference type="KEGG" id="tva:4775152"/>
<dbReference type="SMR" id="A2DR38"/>
<organism evidence="2 3">
    <name type="scientific">Trichomonas vaginalis (strain ATCC PRA-98 / G3)</name>
    <dbReference type="NCBI Taxonomy" id="412133"/>
    <lineage>
        <taxon>Eukaryota</taxon>
        <taxon>Metamonada</taxon>
        <taxon>Parabasalia</taxon>
        <taxon>Trichomonadida</taxon>
        <taxon>Trichomonadidae</taxon>
        <taxon>Trichomonas</taxon>
    </lineage>
</organism>
<name>A2DR38_TRIV3</name>
<dbReference type="VEuPathDB" id="TrichDB:TVAGG3_0694970"/>
<feature type="transmembrane region" description="Helical" evidence="1">
    <location>
        <begin position="86"/>
        <end position="106"/>
    </location>
</feature>
<dbReference type="InParanoid" id="A2DR38"/>
<dbReference type="AlphaFoldDB" id="A2DR38"/>
<reference evidence="2" key="1">
    <citation type="submission" date="2006-10" db="EMBL/GenBank/DDBJ databases">
        <authorList>
            <person name="Amadeo P."/>
            <person name="Zhao Q."/>
            <person name="Wortman J."/>
            <person name="Fraser-Liggett C."/>
            <person name="Carlton J."/>
        </authorList>
    </citation>
    <scope>NUCLEOTIDE SEQUENCE</scope>
    <source>
        <strain evidence="2">G3</strain>
    </source>
</reference>
<dbReference type="SUPFAM" id="SSF48403">
    <property type="entry name" value="Ankyrin repeat"/>
    <property type="match status" value="1"/>
</dbReference>
<protein>
    <recommendedName>
        <fullName evidence="4">Ankyrin repeat protein</fullName>
    </recommendedName>
</protein>
<evidence type="ECO:0000256" key="1">
    <source>
        <dbReference type="SAM" id="Phobius"/>
    </source>
</evidence>
<evidence type="ECO:0000313" key="3">
    <source>
        <dbReference type="Proteomes" id="UP000001542"/>
    </source>
</evidence>
<keyword evidence="3" id="KW-1185">Reference proteome</keyword>
<reference evidence="2" key="2">
    <citation type="journal article" date="2007" name="Science">
        <title>Draft genome sequence of the sexually transmitted pathogen Trichomonas vaginalis.</title>
        <authorList>
            <person name="Carlton J.M."/>
            <person name="Hirt R.P."/>
            <person name="Silva J.C."/>
            <person name="Delcher A.L."/>
            <person name="Schatz M."/>
            <person name="Zhao Q."/>
            <person name="Wortman J.R."/>
            <person name="Bidwell S.L."/>
            <person name="Alsmark U.C.M."/>
            <person name="Besteiro S."/>
            <person name="Sicheritz-Ponten T."/>
            <person name="Noel C.J."/>
            <person name="Dacks J.B."/>
            <person name="Foster P.G."/>
            <person name="Simillion C."/>
            <person name="Van de Peer Y."/>
            <person name="Miranda-Saavedra D."/>
            <person name="Barton G.J."/>
            <person name="Westrop G.D."/>
            <person name="Mueller S."/>
            <person name="Dessi D."/>
            <person name="Fiori P.L."/>
            <person name="Ren Q."/>
            <person name="Paulsen I."/>
            <person name="Zhang H."/>
            <person name="Bastida-Corcuera F.D."/>
            <person name="Simoes-Barbosa A."/>
            <person name="Brown M.T."/>
            <person name="Hayes R.D."/>
            <person name="Mukherjee M."/>
            <person name="Okumura C.Y."/>
            <person name="Schneider R."/>
            <person name="Smith A.J."/>
            <person name="Vanacova S."/>
            <person name="Villalvazo M."/>
            <person name="Haas B.J."/>
            <person name="Pertea M."/>
            <person name="Feldblyum T.V."/>
            <person name="Utterback T.R."/>
            <person name="Shu C.L."/>
            <person name="Osoegawa K."/>
            <person name="de Jong P.J."/>
            <person name="Hrdy I."/>
            <person name="Horvathova L."/>
            <person name="Zubacova Z."/>
            <person name="Dolezal P."/>
            <person name="Malik S.B."/>
            <person name="Logsdon J.M. Jr."/>
            <person name="Henze K."/>
            <person name="Gupta A."/>
            <person name="Wang C.C."/>
            <person name="Dunne R.L."/>
            <person name="Upcroft J.A."/>
            <person name="Upcroft P."/>
            <person name="White O."/>
            <person name="Salzberg S.L."/>
            <person name="Tang P."/>
            <person name="Chiu C.-H."/>
            <person name="Lee Y.-S."/>
            <person name="Embley T.M."/>
            <person name="Coombs G.H."/>
            <person name="Mottram J.C."/>
            <person name="Tachezy J."/>
            <person name="Fraser-Liggett C.M."/>
            <person name="Johnson P.J."/>
        </authorList>
    </citation>
    <scope>NUCLEOTIDE SEQUENCE [LARGE SCALE GENOMIC DNA]</scope>
    <source>
        <strain evidence="2">G3</strain>
    </source>
</reference>
<accession>A2DR38</accession>
<gene>
    <name evidence="2" type="ORF">TVAG_303560</name>
</gene>
<sequence length="112" mass="13081">MVKLLVSHGAKVNGNWYREPLLSVAIRESTIEIVDYLIASGARMSRFWFFGTTPLDAAIKFKRKDMEDHFNPSQQGRFSLTHNSSIGNLIFEIFAIIFICIFFYYVRKIFFM</sequence>
<dbReference type="VEuPathDB" id="TrichDB:TVAG_303560"/>
<proteinExistence type="predicted"/>
<dbReference type="Proteomes" id="UP000001542">
    <property type="component" value="Unassembled WGS sequence"/>
</dbReference>